<dbReference type="AlphaFoldDB" id="A0A927GSM5"/>
<organism evidence="2 3">
    <name type="scientific">Paenibacillus sabuli</name>
    <dbReference type="NCBI Taxonomy" id="2772509"/>
    <lineage>
        <taxon>Bacteria</taxon>
        <taxon>Bacillati</taxon>
        <taxon>Bacillota</taxon>
        <taxon>Bacilli</taxon>
        <taxon>Bacillales</taxon>
        <taxon>Paenibacillaceae</taxon>
        <taxon>Paenibacillus</taxon>
    </lineage>
</organism>
<proteinExistence type="predicted"/>
<dbReference type="Proteomes" id="UP000621560">
    <property type="component" value="Unassembled WGS sequence"/>
</dbReference>
<comment type="caution">
    <text evidence="2">The sequence shown here is derived from an EMBL/GenBank/DDBJ whole genome shotgun (WGS) entry which is preliminary data.</text>
</comment>
<dbReference type="GO" id="GO:0019062">
    <property type="term" value="P:virion attachment to host cell"/>
    <property type="evidence" value="ECO:0007669"/>
    <property type="project" value="InterPro"/>
</dbReference>
<dbReference type="InterPro" id="IPR005068">
    <property type="entry name" value="Phage_lambda_Stf-r2"/>
</dbReference>
<evidence type="ECO:0000313" key="3">
    <source>
        <dbReference type="Proteomes" id="UP000621560"/>
    </source>
</evidence>
<keyword evidence="3" id="KW-1185">Reference proteome</keyword>
<sequence length="184" mass="19015">MTPQRTAQAIAAKTAGLGGDMSKAVYDSDNDGKVDAAESADSVPWSGVTGKPGTYPPAAHQHSGADIASGTVAAKRLPAASTSAAGIAQLNNSTSSTSTSQAATAAAVKSAYDLASCKSRVVLSTVEPAGANVWYQELYKEGTEHGKKFFAKALGRDPMGGVAPRYQGIQCNWDKWRQHSGARQ</sequence>
<evidence type="ECO:0000256" key="1">
    <source>
        <dbReference type="SAM" id="MobiDB-lite"/>
    </source>
</evidence>
<accession>A0A927GSM5</accession>
<reference evidence="2" key="1">
    <citation type="submission" date="2020-09" db="EMBL/GenBank/DDBJ databases">
        <title>A novel bacterium of genus Paenibacillus, isolated from South China Sea.</title>
        <authorList>
            <person name="Huang H."/>
            <person name="Mo K."/>
            <person name="Hu Y."/>
        </authorList>
    </citation>
    <scope>NUCLEOTIDE SEQUENCE</scope>
    <source>
        <strain evidence="2">IB182496</strain>
    </source>
</reference>
<gene>
    <name evidence="2" type="ORF">IDH44_13320</name>
</gene>
<dbReference type="GO" id="GO:0046718">
    <property type="term" value="P:symbiont entry into host cell"/>
    <property type="evidence" value="ECO:0007669"/>
    <property type="project" value="InterPro"/>
</dbReference>
<protein>
    <submittedName>
        <fullName evidence="2">Tail fiber protein</fullName>
    </submittedName>
</protein>
<dbReference type="Pfam" id="PF03406">
    <property type="entry name" value="Phage_fiber_2"/>
    <property type="match status" value="1"/>
</dbReference>
<name>A0A927GSM5_9BACL</name>
<dbReference type="EMBL" id="JACXIZ010000021">
    <property type="protein sequence ID" value="MBD2846180.1"/>
    <property type="molecule type" value="Genomic_DNA"/>
</dbReference>
<evidence type="ECO:0000313" key="2">
    <source>
        <dbReference type="EMBL" id="MBD2846180.1"/>
    </source>
</evidence>
<feature type="region of interest" description="Disordered" evidence="1">
    <location>
        <begin position="28"/>
        <end position="62"/>
    </location>
</feature>